<organism evidence="1 2">
    <name type="scientific">Gloeothece verrucosa (strain PCC 7822)</name>
    <name type="common">Cyanothece sp. (strain PCC 7822)</name>
    <dbReference type="NCBI Taxonomy" id="497965"/>
    <lineage>
        <taxon>Bacteria</taxon>
        <taxon>Bacillati</taxon>
        <taxon>Cyanobacteriota</taxon>
        <taxon>Cyanophyceae</taxon>
        <taxon>Oscillatoriophycideae</taxon>
        <taxon>Chroococcales</taxon>
        <taxon>Aphanothecaceae</taxon>
        <taxon>Gloeothece</taxon>
        <taxon>Gloeothece verrucosa</taxon>
    </lineage>
</organism>
<evidence type="ECO:0000313" key="2">
    <source>
        <dbReference type="Proteomes" id="UP000008206"/>
    </source>
</evidence>
<gene>
    <name evidence="1" type="ordered locus">Cyan7822_2963</name>
</gene>
<dbReference type="KEGG" id="cyj:Cyan7822_2963"/>
<name>E0U8Q6_GLOV7</name>
<dbReference type="AlphaFoldDB" id="E0U8Q6"/>
<sequence>MVKITEIKYSATVPTYEYANHTIELKAVVAEDEDPEVALTLLQKKVHFRLKSREDVERWEEDYRKAKYAMEKMSKYYSEAKIEYERLVTFCKAAGIKKDFAEFPDLPHVQNPIAGYLAAAQIPTLVVDNQEQEVEEPEYYYDNDNNDV</sequence>
<reference evidence="2" key="1">
    <citation type="journal article" date="2011" name="MBio">
        <title>Novel metabolic attributes of the genus Cyanothece, comprising a group of unicellular nitrogen-fixing Cyanobacteria.</title>
        <authorList>
            <person name="Bandyopadhyay A."/>
            <person name="Elvitigala T."/>
            <person name="Welsh E."/>
            <person name="Stockel J."/>
            <person name="Liberton M."/>
            <person name="Min H."/>
            <person name="Sherman L.A."/>
            <person name="Pakrasi H.B."/>
        </authorList>
    </citation>
    <scope>NUCLEOTIDE SEQUENCE [LARGE SCALE GENOMIC DNA]</scope>
    <source>
        <strain evidence="2">PCC 7822</strain>
    </source>
</reference>
<dbReference type="OrthoDB" id="9973548at2"/>
<protein>
    <submittedName>
        <fullName evidence="1">Uncharacterized protein</fullName>
    </submittedName>
</protein>
<proteinExistence type="predicted"/>
<evidence type="ECO:0000313" key="1">
    <source>
        <dbReference type="EMBL" id="ADN14920.1"/>
    </source>
</evidence>
<keyword evidence="2" id="KW-1185">Reference proteome</keyword>
<accession>E0U8Q6</accession>
<dbReference type="EMBL" id="CP002198">
    <property type="protein sequence ID" value="ADN14920.1"/>
    <property type="molecule type" value="Genomic_DNA"/>
</dbReference>
<dbReference type="STRING" id="497965.Cyan7822_2963"/>
<dbReference type="Proteomes" id="UP000008206">
    <property type="component" value="Chromosome"/>
</dbReference>
<dbReference type="HOGENOM" id="CLU_1755814_0_0_3"/>
<dbReference type="RefSeq" id="WP_013323013.1">
    <property type="nucleotide sequence ID" value="NC_014501.1"/>
</dbReference>